<proteinExistence type="predicted"/>
<dbReference type="PANTHER" id="PTHR33164">
    <property type="entry name" value="TRANSCRIPTIONAL REGULATOR, MARR FAMILY"/>
    <property type="match status" value="1"/>
</dbReference>
<dbReference type="AlphaFoldDB" id="A0A7X0D5N9"/>
<sequence length="171" mass="19509">MAGDPVGSGGRTTMTAMDPVDWLDDDQQRIWRSFLRTNSLMNQELDRDLRQRDGLTLVEYGILVSLSEAEGQRVRMRHLADSVIVSKSRLSHQIARLERDGYVRRESCSQDRRGSWAVLTEHGEKALSEAAPGHVGRVRECMFDRLTDEQVERLGEIMGVLEAGLRERSRR</sequence>
<dbReference type="InterPro" id="IPR000835">
    <property type="entry name" value="HTH_MarR-typ"/>
</dbReference>
<name>A0A7X0D5N9_9ACTN</name>
<keyword evidence="3" id="KW-1185">Reference proteome</keyword>
<dbReference type="InterPro" id="IPR036390">
    <property type="entry name" value="WH_DNA-bd_sf"/>
</dbReference>
<comment type="caution">
    <text evidence="2">The sequence shown here is derived from an EMBL/GenBank/DDBJ whole genome shotgun (WGS) entry which is preliminary data.</text>
</comment>
<organism evidence="2 3">
    <name type="scientific">Nocardiopsis mwathae</name>
    <dbReference type="NCBI Taxonomy" id="1472723"/>
    <lineage>
        <taxon>Bacteria</taxon>
        <taxon>Bacillati</taxon>
        <taxon>Actinomycetota</taxon>
        <taxon>Actinomycetes</taxon>
        <taxon>Streptosporangiales</taxon>
        <taxon>Nocardiopsidaceae</taxon>
        <taxon>Nocardiopsis</taxon>
    </lineage>
</organism>
<feature type="domain" description="HTH marR-type" evidence="1">
    <location>
        <begin position="27"/>
        <end position="163"/>
    </location>
</feature>
<dbReference type="InterPro" id="IPR036388">
    <property type="entry name" value="WH-like_DNA-bd_sf"/>
</dbReference>
<dbReference type="GO" id="GO:0006950">
    <property type="term" value="P:response to stress"/>
    <property type="evidence" value="ECO:0007669"/>
    <property type="project" value="TreeGrafter"/>
</dbReference>
<dbReference type="SUPFAM" id="SSF46785">
    <property type="entry name" value="Winged helix' DNA-binding domain"/>
    <property type="match status" value="1"/>
</dbReference>
<reference evidence="2 3" key="1">
    <citation type="submission" date="2020-08" db="EMBL/GenBank/DDBJ databases">
        <title>Sequencing the genomes of 1000 actinobacteria strains.</title>
        <authorList>
            <person name="Klenk H.-P."/>
        </authorList>
    </citation>
    <scope>NUCLEOTIDE SEQUENCE [LARGE SCALE GENOMIC DNA]</scope>
    <source>
        <strain evidence="2 3">DSM 46659</strain>
    </source>
</reference>
<dbReference type="SMART" id="SM00347">
    <property type="entry name" value="HTH_MARR"/>
    <property type="match status" value="1"/>
</dbReference>
<dbReference type="Pfam" id="PF12802">
    <property type="entry name" value="MarR_2"/>
    <property type="match status" value="1"/>
</dbReference>
<evidence type="ECO:0000313" key="2">
    <source>
        <dbReference type="EMBL" id="MBB6172473.1"/>
    </source>
</evidence>
<dbReference type="GO" id="GO:0003677">
    <property type="term" value="F:DNA binding"/>
    <property type="evidence" value="ECO:0007669"/>
    <property type="project" value="UniProtKB-KW"/>
</dbReference>
<dbReference type="GO" id="GO:0003700">
    <property type="term" value="F:DNA-binding transcription factor activity"/>
    <property type="evidence" value="ECO:0007669"/>
    <property type="project" value="InterPro"/>
</dbReference>
<dbReference type="InterPro" id="IPR039422">
    <property type="entry name" value="MarR/SlyA-like"/>
</dbReference>
<dbReference type="Gene3D" id="1.10.10.10">
    <property type="entry name" value="Winged helix-like DNA-binding domain superfamily/Winged helix DNA-binding domain"/>
    <property type="match status" value="1"/>
</dbReference>
<evidence type="ECO:0000259" key="1">
    <source>
        <dbReference type="PROSITE" id="PS50995"/>
    </source>
</evidence>
<dbReference type="PANTHER" id="PTHR33164:SF99">
    <property type="entry name" value="MARR FAMILY REGULATORY PROTEIN"/>
    <property type="match status" value="1"/>
</dbReference>
<evidence type="ECO:0000313" key="3">
    <source>
        <dbReference type="Proteomes" id="UP000546642"/>
    </source>
</evidence>
<gene>
    <name evidence="2" type="ORF">HNR23_002533</name>
</gene>
<dbReference type="EMBL" id="JACHDS010000001">
    <property type="protein sequence ID" value="MBB6172473.1"/>
    <property type="molecule type" value="Genomic_DNA"/>
</dbReference>
<keyword evidence="2" id="KW-0238">DNA-binding</keyword>
<dbReference type="Proteomes" id="UP000546642">
    <property type="component" value="Unassembled WGS sequence"/>
</dbReference>
<dbReference type="PROSITE" id="PS50995">
    <property type="entry name" value="HTH_MARR_2"/>
    <property type="match status" value="1"/>
</dbReference>
<protein>
    <submittedName>
        <fullName evidence="2">DNA-binding MarR family transcriptional regulator</fullName>
    </submittedName>
</protein>
<accession>A0A7X0D5N9</accession>